<gene>
    <name evidence="1" type="ORF">SAMN05421820_11539</name>
</gene>
<name>A0A1H0JQD0_9SPHI</name>
<accession>A0A1H0JQD0</accession>
<organism evidence="1 2">
    <name type="scientific">Pedobacter steynii</name>
    <dbReference type="NCBI Taxonomy" id="430522"/>
    <lineage>
        <taxon>Bacteria</taxon>
        <taxon>Pseudomonadati</taxon>
        <taxon>Bacteroidota</taxon>
        <taxon>Sphingobacteriia</taxon>
        <taxon>Sphingobacteriales</taxon>
        <taxon>Sphingobacteriaceae</taxon>
        <taxon>Pedobacter</taxon>
    </lineage>
</organism>
<sequence length="112" mass="12243">MPFQLSKIQPSKSSITPPEDVSLNFTLSSSVGVKYIINYSLAKANNLYFKKADGTRTKQFSYEGTMGSAVAVFNEDVRIVSEGPKAYTFFTIKVTAKEGLNGDIKSCKISIS</sequence>
<dbReference type="RefSeq" id="WP_143010591.1">
    <property type="nucleotide sequence ID" value="NZ_FNGY01000015.1"/>
</dbReference>
<dbReference type="AlphaFoldDB" id="A0A1H0JQD0"/>
<dbReference type="Proteomes" id="UP000183200">
    <property type="component" value="Unassembled WGS sequence"/>
</dbReference>
<reference evidence="2" key="1">
    <citation type="submission" date="2016-10" db="EMBL/GenBank/DDBJ databases">
        <authorList>
            <person name="Varghese N."/>
            <person name="Submissions S."/>
        </authorList>
    </citation>
    <scope>NUCLEOTIDE SEQUENCE [LARGE SCALE GENOMIC DNA]</scope>
    <source>
        <strain evidence="2">DSM 19110</strain>
    </source>
</reference>
<dbReference type="EMBL" id="FNGY01000015">
    <property type="protein sequence ID" value="SDO45750.1"/>
    <property type="molecule type" value="Genomic_DNA"/>
</dbReference>
<proteinExistence type="predicted"/>
<evidence type="ECO:0000313" key="2">
    <source>
        <dbReference type="Proteomes" id="UP000183200"/>
    </source>
</evidence>
<keyword evidence="2" id="KW-1185">Reference proteome</keyword>
<evidence type="ECO:0000313" key="1">
    <source>
        <dbReference type="EMBL" id="SDO45750.1"/>
    </source>
</evidence>
<protein>
    <submittedName>
        <fullName evidence="1">Uncharacterized protein</fullName>
    </submittedName>
</protein>